<organism evidence="1 2">
    <name type="scientific">Astathelohania contejeani</name>
    <dbReference type="NCBI Taxonomy" id="164912"/>
    <lineage>
        <taxon>Eukaryota</taxon>
        <taxon>Fungi</taxon>
        <taxon>Fungi incertae sedis</taxon>
        <taxon>Microsporidia</taxon>
        <taxon>Astathelohaniidae</taxon>
        <taxon>Astathelohania</taxon>
    </lineage>
</organism>
<evidence type="ECO:0000313" key="1">
    <source>
        <dbReference type="EMBL" id="KAF7683445.1"/>
    </source>
</evidence>
<accession>A0ABQ7HZ27</accession>
<keyword evidence="2" id="KW-1185">Reference proteome</keyword>
<evidence type="ECO:0000313" key="2">
    <source>
        <dbReference type="Proteomes" id="UP001516464"/>
    </source>
</evidence>
<gene>
    <name evidence="1" type="ORF">TCON_1349</name>
</gene>
<protein>
    <submittedName>
        <fullName evidence="1">Uncharacterized protein</fullName>
    </submittedName>
</protein>
<proteinExistence type="predicted"/>
<sequence>MSLTGKRRKVNVQEQQPSSLLTSSVYRELKIKFLNKIKSNPTITEFKGTRKIPEVKINRDIISALNHITGEHIVTNPPRTMSMLQGFFKLCSGVIKRRPLSS</sequence>
<dbReference type="Proteomes" id="UP001516464">
    <property type="component" value="Unassembled WGS sequence"/>
</dbReference>
<comment type="caution">
    <text evidence="1">The sequence shown here is derived from an EMBL/GenBank/DDBJ whole genome shotgun (WGS) entry which is preliminary data.</text>
</comment>
<name>A0ABQ7HZ27_9MICR</name>
<dbReference type="EMBL" id="SBIQ01000087">
    <property type="protein sequence ID" value="KAF7683445.1"/>
    <property type="molecule type" value="Genomic_DNA"/>
</dbReference>
<reference evidence="1 2" key="1">
    <citation type="submission" date="2019-01" db="EMBL/GenBank/DDBJ databases">
        <title>Genomes sequencing and comparative genomics of infectious freshwater microsporidia, Cucumispora dikerogammari and Thelohania contejeani.</title>
        <authorList>
            <person name="Cormier A."/>
            <person name="Giraud I."/>
            <person name="Wattier R."/>
            <person name="Teixeira M."/>
            <person name="Grandjean F."/>
            <person name="Rigaud T."/>
            <person name="Cordaux R."/>
        </authorList>
    </citation>
    <scope>NUCLEOTIDE SEQUENCE [LARGE SCALE GENOMIC DNA]</scope>
    <source>
        <strain evidence="1">T1</strain>
        <tissue evidence="1">Spores</tissue>
    </source>
</reference>